<reference evidence="3" key="1">
    <citation type="journal article" date="2023" name="Science">
        <title>Genome structures resolve the early diversification of teleost fishes.</title>
        <authorList>
            <person name="Parey E."/>
            <person name="Louis A."/>
            <person name="Montfort J."/>
            <person name="Bouchez O."/>
            <person name="Roques C."/>
            <person name="Iampietro C."/>
            <person name="Lluch J."/>
            <person name="Castinel A."/>
            <person name="Donnadieu C."/>
            <person name="Desvignes T."/>
            <person name="Floi Bucao C."/>
            <person name="Jouanno E."/>
            <person name="Wen M."/>
            <person name="Mejri S."/>
            <person name="Dirks R."/>
            <person name="Jansen H."/>
            <person name="Henkel C."/>
            <person name="Chen W.J."/>
            <person name="Zahm M."/>
            <person name="Cabau C."/>
            <person name="Klopp C."/>
            <person name="Thompson A.W."/>
            <person name="Robinson-Rechavi M."/>
            <person name="Braasch I."/>
            <person name="Lecointre G."/>
            <person name="Bobe J."/>
            <person name="Postlethwait J.H."/>
            <person name="Berthelot C."/>
            <person name="Roest Crollius H."/>
            <person name="Guiguen Y."/>
        </authorList>
    </citation>
    <scope>NUCLEOTIDE SEQUENCE</scope>
    <source>
        <strain evidence="3">NC1722</strain>
    </source>
</reference>
<evidence type="ECO:0000313" key="3">
    <source>
        <dbReference type="EMBL" id="KAJ8403238.1"/>
    </source>
</evidence>
<feature type="region of interest" description="Disordered" evidence="2">
    <location>
        <begin position="1"/>
        <end position="41"/>
    </location>
</feature>
<dbReference type="InterPro" id="IPR004244">
    <property type="entry name" value="Transposase_22"/>
</dbReference>
<dbReference type="Gene3D" id="1.20.1260.80">
    <property type="match status" value="1"/>
</dbReference>
<evidence type="ECO:0008006" key="5">
    <source>
        <dbReference type="Google" id="ProtNLM"/>
    </source>
</evidence>
<dbReference type="PANTHER" id="PTHR11505">
    <property type="entry name" value="L1 TRANSPOSABLE ELEMENT-RELATED"/>
    <property type="match status" value="1"/>
</dbReference>
<feature type="coiled-coil region" evidence="1">
    <location>
        <begin position="73"/>
        <end position="107"/>
    </location>
</feature>
<accession>A0AAD7SIQ4</accession>
<proteinExistence type="predicted"/>
<gene>
    <name evidence="3" type="ORF">AAFF_G00354550</name>
</gene>
<organism evidence="3 4">
    <name type="scientific">Aldrovandia affinis</name>
    <dbReference type="NCBI Taxonomy" id="143900"/>
    <lineage>
        <taxon>Eukaryota</taxon>
        <taxon>Metazoa</taxon>
        <taxon>Chordata</taxon>
        <taxon>Craniata</taxon>
        <taxon>Vertebrata</taxon>
        <taxon>Euteleostomi</taxon>
        <taxon>Actinopterygii</taxon>
        <taxon>Neopterygii</taxon>
        <taxon>Teleostei</taxon>
        <taxon>Notacanthiformes</taxon>
        <taxon>Halosauridae</taxon>
        <taxon>Aldrovandia</taxon>
    </lineage>
</organism>
<dbReference type="EMBL" id="JAINUG010000059">
    <property type="protein sequence ID" value="KAJ8403238.1"/>
    <property type="molecule type" value="Genomic_DNA"/>
</dbReference>
<comment type="caution">
    <text evidence="3">The sequence shown here is derived from an EMBL/GenBank/DDBJ whole genome shotgun (WGS) entry which is preliminary data.</text>
</comment>
<sequence length="282" mass="32759">MKNAQEQGKKMLRRPTTRPAMLADDSGESETTDIEQTLCEDEAGRDITNRMLFDMLRKISSEMEDLKTIKQTIASVEAKLSSLLTRVTEVEERVSELEDTLMQHKENPPPTKADMEDILERLAMAEDRSRRNNLRFVWFAEGRDIIVFLNKFFASAFDTDVPVGGFEIERAHRIRARRPAPSDRPRTIIAAFLRHQDRQRILQAARGTRRIEWEGKQVMIFPDFSRETQDKRASFRQCKKALHERKMKFSLLYPALLSIKVGEGAPRVFDNPQSAMDFIQKW</sequence>
<dbReference type="Proteomes" id="UP001221898">
    <property type="component" value="Unassembled WGS sequence"/>
</dbReference>
<feature type="compositionally biased region" description="Acidic residues" evidence="2">
    <location>
        <begin position="25"/>
        <end position="41"/>
    </location>
</feature>
<dbReference type="AlphaFoldDB" id="A0AAD7SIQ4"/>
<evidence type="ECO:0000313" key="4">
    <source>
        <dbReference type="Proteomes" id="UP001221898"/>
    </source>
</evidence>
<keyword evidence="1" id="KW-0175">Coiled coil</keyword>
<evidence type="ECO:0000256" key="2">
    <source>
        <dbReference type="SAM" id="MobiDB-lite"/>
    </source>
</evidence>
<name>A0AAD7SIQ4_9TELE</name>
<keyword evidence="4" id="KW-1185">Reference proteome</keyword>
<dbReference type="Gene3D" id="3.30.250.20">
    <property type="entry name" value="L1 transposable element, C-terminal domain"/>
    <property type="match status" value="1"/>
</dbReference>
<evidence type="ECO:0000256" key="1">
    <source>
        <dbReference type="SAM" id="Coils"/>
    </source>
</evidence>
<dbReference type="Gene3D" id="3.30.70.1820">
    <property type="entry name" value="L1 transposable element, RRM domain"/>
    <property type="match status" value="1"/>
</dbReference>
<protein>
    <recommendedName>
        <fullName evidence="5">L1 transposable element RRM domain-containing protein</fullName>
    </recommendedName>
</protein>
<dbReference type="InterPro" id="IPR042566">
    <property type="entry name" value="L1_C"/>
</dbReference>